<comment type="subcellular location">
    <subcellularLocation>
        <location evidence="1">Cell membrane</location>
        <topology evidence="1">Multi-pass membrane protein</topology>
    </subcellularLocation>
</comment>
<evidence type="ECO:0000313" key="8">
    <source>
        <dbReference type="EMBL" id="SEF54221.1"/>
    </source>
</evidence>
<evidence type="ECO:0000256" key="1">
    <source>
        <dbReference type="ARBA" id="ARBA00004651"/>
    </source>
</evidence>
<dbReference type="AlphaFoldDB" id="A0A1H5SWI8"/>
<accession>A0A1H5SWI8</accession>
<dbReference type="GO" id="GO:0005886">
    <property type="term" value="C:plasma membrane"/>
    <property type="evidence" value="ECO:0007669"/>
    <property type="project" value="UniProtKB-SubCell"/>
</dbReference>
<comment type="similarity">
    <text evidence="2">Belongs to the polysaccharide synthase family.</text>
</comment>
<dbReference type="Pfam" id="PF13440">
    <property type="entry name" value="Polysacc_synt_3"/>
    <property type="match status" value="1"/>
</dbReference>
<feature type="transmembrane region" description="Helical" evidence="7">
    <location>
        <begin position="113"/>
        <end position="135"/>
    </location>
</feature>
<keyword evidence="5 7" id="KW-1133">Transmembrane helix</keyword>
<reference evidence="9" key="1">
    <citation type="submission" date="2016-10" db="EMBL/GenBank/DDBJ databases">
        <authorList>
            <person name="Varghese N."/>
            <person name="Submissions S."/>
        </authorList>
    </citation>
    <scope>NUCLEOTIDE SEQUENCE [LARGE SCALE GENOMIC DNA]</scope>
    <source>
        <strain evidence="9">DSM 22361</strain>
    </source>
</reference>
<dbReference type="OrthoDB" id="9770347at2"/>
<organism evidence="8 9">
    <name type="scientific">Sphingobacterium lactis</name>
    <dbReference type="NCBI Taxonomy" id="797291"/>
    <lineage>
        <taxon>Bacteria</taxon>
        <taxon>Pseudomonadati</taxon>
        <taxon>Bacteroidota</taxon>
        <taxon>Sphingobacteriia</taxon>
        <taxon>Sphingobacteriales</taxon>
        <taxon>Sphingobacteriaceae</taxon>
        <taxon>Sphingobacterium</taxon>
    </lineage>
</organism>
<feature type="transmembrane region" description="Helical" evidence="7">
    <location>
        <begin position="45"/>
        <end position="69"/>
    </location>
</feature>
<evidence type="ECO:0000313" key="9">
    <source>
        <dbReference type="Proteomes" id="UP000236731"/>
    </source>
</evidence>
<feature type="transmembrane region" description="Helical" evidence="7">
    <location>
        <begin position="21"/>
        <end position="39"/>
    </location>
</feature>
<feature type="transmembrane region" description="Helical" evidence="7">
    <location>
        <begin position="416"/>
        <end position="436"/>
    </location>
</feature>
<keyword evidence="9" id="KW-1185">Reference proteome</keyword>
<evidence type="ECO:0000256" key="3">
    <source>
        <dbReference type="ARBA" id="ARBA00022475"/>
    </source>
</evidence>
<proteinExistence type="inferred from homology"/>
<feature type="transmembrane region" description="Helical" evidence="7">
    <location>
        <begin position="356"/>
        <end position="375"/>
    </location>
</feature>
<feature type="transmembrane region" description="Helical" evidence="7">
    <location>
        <begin position="381"/>
        <end position="404"/>
    </location>
</feature>
<keyword evidence="3" id="KW-1003">Cell membrane</keyword>
<feature type="transmembrane region" description="Helical" evidence="7">
    <location>
        <begin position="81"/>
        <end position="101"/>
    </location>
</feature>
<dbReference type="PANTHER" id="PTHR30250:SF10">
    <property type="entry name" value="LIPOPOLYSACCHARIDE BIOSYNTHESIS PROTEIN WZXC"/>
    <property type="match status" value="1"/>
</dbReference>
<dbReference type="CDD" id="cd13127">
    <property type="entry name" value="MATE_tuaB_like"/>
    <property type="match status" value="1"/>
</dbReference>
<feature type="transmembrane region" description="Helical" evidence="7">
    <location>
        <begin position="291"/>
        <end position="312"/>
    </location>
</feature>
<keyword evidence="4 7" id="KW-0812">Transmembrane</keyword>
<protein>
    <submittedName>
        <fullName evidence="8">Membrane protein involved in the export of O-antigen and teichoic acid</fullName>
    </submittedName>
</protein>
<dbReference type="RefSeq" id="WP_103905028.1">
    <property type="nucleotide sequence ID" value="NZ_CP049246.1"/>
</dbReference>
<name>A0A1H5SWI8_9SPHI</name>
<dbReference type="EMBL" id="FNUT01000001">
    <property type="protein sequence ID" value="SEF54221.1"/>
    <property type="molecule type" value="Genomic_DNA"/>
</dbReference>
<evidence type="ECO:0000256" key="7">
    <source>
        <dbReference type="SAM" id="Phobius"/>
    </source>
</evidence>
<gene>
    <name evidence="8" type="ORF">SAMN05421877_101388</name>
</gene>
<dbReference type="InterPro" id="IPR050833">
    <property type="entry name" value="Poly_Biosynth_Transport"/>
</dbReference>
<evidence type="ECO:0000256" key="4">
    <source>
        <dbReference type="ARBA" id="ARBA00022692"/>
    </source>
</evidence>
<evidence type="ECO:0000256" key="2">
    <source>
        <dbReference type="ARBA" id="ARBA00007430"/>
    </source>
</evidence>
<feature type="transmembrane region" description="Helical" evidence="7">
    <location>
        <begin position="172"/>
        <end position="193"/>
    </location>
</feature>
<feature type="transmembrane region" description="Helical" evidence="7">
    <location>
        <begin position="324"/>
        <end position="344"/>
    </location>
</feature>
<feature type="transmembrane region" description="Helical" evidence="7">
    <location>
        <begin position="442"/>
        <end position="460"/>
    </location>
</feature>
<sequence length="483" mass="54306">MSENTKNITIKGLYWNTLDRFGNQAVVTILGIITARLLVPEAFGIISILMIFTTIATAFVDSGLATSLVRTKNVSEADYSTMFVFNLLVSIGFYLVLFFAAPYIERFNGIDNLALYARVLFLQIIAQSLGIVQYVKILKNFQFHITAKVNLLAIFFAGLIVVALALMDMGVWALILQPVLYALFRSVLFWLWGNWKMSFNFSKASLRNHLGFSVSFMISNMMGKILSPFYYSFIGKHYSVGDAGYYFQGNKWGETPSMLISSIIQGTTLSTLTPIQDDYPRFLNACRKTMATLAFVLFPVSILAICIARPAFDFALTETWLPSVPFFQLLCFGSLFISITDMNVNFLNIKGRSKFSLSLEVIKFSLAILLLFLTYQQGFLAIIYGQISVRIVCFIIASIMSGRVYGYNTLSQLKDLFPSLLMSLLAAIVAYLPLHFNLIQHNLLLLIVQTIIFAGIYLGLNQLTGNDVWQEVLALVRKKIIKK</sequence>
<evidence type="ECO:0000256" key="5">
    <source>
        <dbReference type="ARBA" id="ARBA00022989"/>
    </source>
</evidence>
<evidence type="ECO:0000256" key="6">
    <source>
        <dbReference type="ARBA" id="ARBA00023136"/>
    </source>
</evidence>
<dbReference type="PANTHER" id="PTHR30250">
    <property type="entry name" value="PST FAMILY PREDICTED COLANIC ACID TRANSPORTER"/>
    <property type="match status" value="1"/>
</dbReference>
<feature type="transmembrane region" description="Helical" evidence="7">
    <location>
        <begin position="147"/>
        <end position="166"/>
    </location>
</feature>
<keyword evidence="6 7" id="KW-0472">Membrane</keyword>
<dbReference type="Proteomes" id="UP000236731">
    <property type="component" value="Unassembled WGS sequence"/>
</dbReference>